<dbReference type="Proteomes" id="UP000271031">
    <property type="component" value="Unassembled WGS sequence"/>
</dbReference>
<dbReference type="InterPro" id="IPR011051">
    <property type="entry name" value="RmlC_Cupin_sf"/>
</dbReference>
<dbReference type="SUPFAM" id="SSF51182">
    <property type="entry name" value="RmlC-like cupins"/>
    <property type="match status" value="1"/>
</dbReference>
<proteinExistence type="predicted"/>
<dbReference type="Gene3D" id="2.60.120.10">
    <property type="entry name" value="Jelly Rolls"/>
    <property type="match status" value="1"/>
</dbReference>
<dbReference type="AlphaFoldDB" id="A0A3M8DAD3"/>
<dbReference type="EMBL" id="RHHQ01000015">
    <property type="protein sequence ID" value="RNB85014.1"/>
    <property type="molecule type" value="Genomic_DNA"/>
</dbReference>
<protein>
    <submittedName>
        <fullName evidence="1">Cupin</fullName>
    </submittedName>
</protein>
<organism evidence="1 2">
    <name type="scientific">Brevibacillus fluminis</name>
    <dbReference type="NCBI Taxonomy" id="511487"/>
    <lineage>
        <taxon>Bacteria</taxon>
        <taxon>Bacillati</taxon>
        <taxon>Bacillota</taxon>
        <taxon>Bacilli</taxon>
        <taxon>Bacillales</taxon>
        <taxon>Paenibacillaceae</taxon>
        <taxon>Brevibacillus</taxon>
    </lineage>
</organism>
<dbReference type="OrthoDB" id="3782397at2"/>
<evidence type="ECO:0000313" key="1">
    <source>
        <dbReference type="EMBL" id="RNB85014.1"/>
    </source>
</evidence>
<evidence type="ECO:0000313" key="2">
    <source>
        <dbReference type="Proteomes" id="UP000271031"/>
    </source>
</evidence>
<dbReference type="RefSeq" id="WP_122919499.1">
    <property type="nucleotide sequence ID" value="NZ_RHHQ01000015.1"/>
</dbReference>
<comment type="caution">
    <text evidence="1">The sequence shown here is derived from an EMBL/GenBank/DDBJ whole genome shotgun (WGS) entry which is preliminary data.</text>
</comment>
<keyword evidence="2" id="KW-1185">Reference proteome</keyword>
<name>A0A3M8DAD3_9BACL</name>
<accession>A0A3M8DAD3</accession>
<dbReference type="InterPro" id="IPR014710">
    <property type="entry name" value="RmlC-like_jellyroll"/>
</dbReference>
<gene>
    <name evidence="1" type="ORF">EDM56_19040</name>
</gene>
<reference evidence="1 2" key="1">
    <citation type="submission" date="2018-10" db="EMBL/GenBank/DDBJ databases">
        <title>Phylogenomics of Brevibacillus.</title>
        <authorList>
            <person name="Dunlap C."/>
        </authorList>
    </citation>
    <scope>NUCLEOTIDE SEQUENCE [LARGE SCALE GENOMIC DNA]</scope>
    <source>
        <strain evidence="1 2">JCM 15716</strain>
    </source>
</reference>
<sequence>MQLFRFDPAVMRTIEMYGSKQVGISPIIRVEGRVQIGCLHFAENSLVGFHPAVGKQLFLVVQGEGWVRAEGTEVIRLHAGEAAFWEDGEGHESGSDSGMTVIVIEGPDLNPAALMRSLGLEQA</sequence>